<evidence type="ECO:0000259" key="7">
    <source>
        <dbReference type="PROSITE" id="PS51643"/>
    </source>
</evidence>
<evidence type="ECO:0000256" key="5">
    <source>
        <dbReference type="ARBA" id="ARBA00022840"/>
    </source>
</evidence>
<dbReference type="STRING" id="446470.Snas_3582"/>
<proteinExistence type="predicted"/>
<dbReference type="Pfam" id="PF22590">
    <property type="entry name" value="Cas3-like_C_2"/>
    <property type="match status" value="1"/>
</dbReference>
<dbReference type="NCBIfam" id="TIGR01596">
    <property type="entry name" value="cas3_HD"/>
    <property type="match status" value="1"/>
</dbReference>
<dbReference type="EMBL" id="CP001778">
    <property type="protein sequence ID" value="ADD43243.1"/>
    <property type="molecule type" value="Genomic_DNA"/>
</dbReference>
<dbReference type="CDD" id="cd09641">
    <property type="entry name" value="Cas3''_I"/>
    <property type="match status" value="1"/>
</dbReference>
<dbReference type="GO" id="GO:0005524">
    <property type="term" value="F:ATP binding"/>
    <property type="evidence" value="ECO:0007669"/>
    <property type="project" value="UniProtKB-KW"/>
</dbReference>
<accession>D3PWM1</accession>
<dbReference type="AlphaFoldDB" id="D3PWM1"/>
<dbReference type="SUPFAM" id="SSF52540">
    <property type="entry name" value="P-loop containing nucleoside triphosphate hydrolases"/>
    <property type="match status" value="1"/>
</dbReference>
<dbReference type="eggNOG" id="COG1203">
    <property type="taxonomic scope" value="Bacteria"/>
</dbReference>
<evidence type="ECO:0000313" key="9">
    <source>
        <dbReference type="Proteomes" id="UP000000844"/>
    </source>
</evidence>
<dbReference type="PANTHER" id="PTHR47963">
    <property type="entry name" value="DEAD-BOX ATP-DEPENDENT RNA HELICASE 47, MITOCHONDRIAL"/>
    <property type="match status" value="1"/>
</dbReference>
<keyword evidence="9" id="KW-1185">Reference proteome</keyword>
<dbReference type="GO" id="GO:0051607">
    <property type="term" value="P:defense response to virus"/>
    <property type="evidence" value="ECO:0007669"/>
    <property type="project" value="UniProtKB-KW"/>
</dbReference>
<dbReference type="InterPro" id="IPR011545">
    <property type="entry name" value="DEAD/DEAH_box_helicase_dom"/>
</dbReference>
<name>D3PWM1_STANL</name>
<protein>
    <recommendedName>
        <fullName evidence="1">RNA helicase</fullName>
        <ecNumber evidence="1">3.6.4.13</ecNumber>
    </recommendedName>
</protein>
<dbReference type="PANTHER" id="PTHR47963:SF8">
    <property type="entry name" value="ATP-DEPENDENT RNA HELICASE DEAD"/>
    <property type="match status" value="1"/>
</dbReference>
<dbReference type="InterPro" id="IPR050547">
    <property type="entry name" value="DEAD_box_RNA_helicases"/>
</dbReference>
<feature type="domain" description="HD Cas3-type" evidence="7">
    <location>
        <begin position="10"/>
        <end position="170"/>
    </location>
</feature>
<evidence type="ECO:0000256" key="6">
    <source>
        <dbReference type="ARBA" id="ARBA00023118"/>
    </source>
</evidence>
<keyword evidence="4" id="KW-0347">Helicase</keyword>
<sequence length="759" mass="82695">MELFGHSANRGGDRQLLEDHLRGVAVLARRFAGEFGVGDLGYLTGLWHDAGKASCAWQDGLVRAEASGGPVGVDHKTLGCELAAEHGLQALGLVLHGHHGGLTSPGFVADALKNLSEAQRRNNAEARRGLTDLLAETGWARDVVLPWAKPLVAEMGLRLVFSALCDADSLDTAMHREGLAAPLVARDADVGLLWDRFQQRREDLLRHRPMSAVNVARQALFDECLRAAGKPRGMFRIPAATGLGKTINAGAFAMRHAAIHGMRRVVVAVPWLTITEQNAAVYRGLLDEGDEQVVLEHHSGVDFDVLPDCRRWERLASENWDAPFVVTTTVRLFESLFGRKREATRRLHRLSNAVVVLDEVQGLPYRLLLPILDGLRTLVDHFGASVVLCSATQPDFWNLGPFQGMEACDIVVPQELTRAVDGRVRYEWWTDPQPMLSDVADRACADESALVVVNTTKDASAVVDRWRELAGDSLVYHLSTRMCPAHRRYVLAAVRSGLAAGTPVLLVSTQLIEAGVDVDFAVVYRALAPADSLVQAGGRANREGRLPDGGRVVIFDPLDGGAPPTYRTLVGNTRRFFGPDKSAPDDTTAQLRYWRAVYDDTGVEGRGSIGRQIQSARQRLDYQSVTDGPQDLETGARDSKLAFRMISDDSVAVICPQWVGNGDGRGTGEKNLVSNEFNPRVLELIDQVRSGIGIGSAMRQLQPFTTNLHISAVRKPGVTALLAPLLGDVDTPGSLAVWQGDYDVTTGIALDPEMERFVL</sequence>
<evidence type="ECO:0000313" key="8">
    <source>
        <dbReference type="EMBL" id="ADD43243.1"/>
    </source>
</evidence>
<dbReference type="Gene3D" id="3.40.50.300">
    <property type="entry name" value="P-loop containing nucleotide triphosphate hydrolases"/>
    <property type="match status" value="2"/>
</dbReference>
<dbReference type="CDD" id="cd17930">
    <property type="entry name" value="DEXHc_cas3"/>
    <property type="match status" value="1"/>
</dbReference>
<keyword evidence="6" id="KW-0051">Antiviral defense</keyword>
<evidence type="ECO:0000256" key="3">
    <source>
        <dbReference type="ARBA" id="ARBA00022801"/>
    </source>
</evidence>
<keyword evidence="5" id="KW-0067">ATP-binding</keyword>
<dbReference type="SMART" id="SM00490">
    <property type="entry name" value="HELICc"/>
    <property type="match status" value="1"/>
</dbReference>
<keyword evidence="3" id="KW-0378">Hydrolase</keyword>
<reference evidence="8 9" key="1">
    <citation type="journal article" date="2009" name="Stand. Genomic Sci.">
        <title>Complete genome sequence of Stackebrandtia nassauensis type strain (LLR-40K-21).</title>
        <authorList>
            <person name="Munk C."/>
            <person name="Lapidus A."/>
            <person name="Copeland A."/>
            <person name="Jando M."/>
            <person name="Mayilraj S."/>
            <person name="Glavina Del Rio T."/>
            <person name="Nolan M."/>
            <person name="Chen F."/>
            <person name="Lucas S."/>
            <person name="Tice H."/>
            <person name="Cheng J.F."/>
            <person name="Han C."/>
            <person name="Detter J.C."/>
            <person name="Bruce D."/>
            <person name="Goodwin L."/>
            <person name="Chain P."/>
            <person name="Pitluck S."/>
            <person name="Goker M."/>
            <person name="Ovchinikova G."/>
            <person name="Pati A."/>
            <person name="Ivanova N."/>
            <person name="Mavromatis K."/>
            <person name="Chen A."/>
            <person name="Palaniappan K."/>
            <person name="Land M."/>
            <person name="Hauser L."/>
            <person name="Chang Y.J."/>
            <person name="Jeffries C.D."/>
            <person name="Bristow J."/>
            <person name="Eisen J.A."/>
            <person name="Markowitz V."/>
            <person name="Hugenholtz P."/>
            <person name="Kyrpides N.C."/>
            <person name="Klenk H.P."/>
        </authorList>
    </citation>
    <scope>NUCLEOTIDE SEQUENCE [LARGE SCALE GENOMIC DNA]</scope>
    <source>
        <strain evidence="9">DSM 44728 / CIP 108903 / NRRL B-16338 / NBRC 102104 / LLR-40K-21</strain>
    </source>
</reference>
<dbReference type="SUPFAM" id="SSF109604">
    <property type="entry name" value="HD-domain/PDEase-like"/>
    <property type="match status" value="1"/>
</dbReference>
<dbReference type="Proteomes" id="UP000000844">
    <property type="component" value="Chromosome"/>
</dbReference>
<organism evidence="8 9">
    <name type="scientific">Stackebrandtia nassauensis (strain DSM 44728 / CIP 108903 / NRRL B-16338 / NBRC 102104 / LLR-40K-21)</name>
    <dbReference type="NCBI Taxonomy" id="446470"/>
    <lineage>
        <taxon>Bacteria</taxon>
        <taxon>Bacillati</taxon>
        <taxon>Actinomycetota</taxon>
        <taxon>Actinomycetes</taxon>
        <taxon>Glycomycetales</taxon>
        <taxon>Glycomycetaceae</taxon>
        <taxon>Stackebrandtia</taxon>
    </lineage>
</organism>
<keyword evidence="2" id="KW-0547">Nucleotide-binding</keyword>
<dbReference type="GO" id="GO:0016787">
    <property type="term" value="F:hydrolase activity"/>
    <property type="evidence" value="ECO:0007669"/>
    <property type="project" value="UniProtKB-KW"/>
</dbReference>
<dbReference type="EC" id="3.6.4.13" evidence="1"/>
<dbReference type="InterPro" id="IPR006483">
    <property type="entry name" value="CRISPR-assoc_Cas3_HD"/>
</dbReference>
<dbReference type="InterPro" id="IPR001650">
    <property type="entry name" value="Helicase_C-like"/>
</dbReference>
<dbReference type="PROSITE" id="PS51643">
    <property type="entry name" value="HD_CAS3"/>
    <property type="match status" value="1"/>
</dbReference>
<dbReference type="KEGG" id="sna:Snas_3582"/>
<evidence type="ECO:0000256" key="4">
    <source>
        <dbReference type="ARBA" id="ARBA00022806"/>
    </source>
</evidence>
<dbReference type="GO" id="GO:0003724">
    <property type="term" value="F:RNA helicase activity"/>
    <property type="evidence" value="ECO:0007669"/>
    <property type="project" value="UniProtKB-EC"/>
</dbReference>
<dbReference type="Pfam" id="PF00270">
    <property type="entry name" value="DEAD"/>
    <property type="match status" value="1"/>
</dbReference>
<evidence type="ECO:0000256" key="2">
    <source>
        <dbReference type="ARBA" id="ARBA00022741"/>
    </source>
</evidence>
<dbReference type="HOGENOM" id="CLU_010123_0_0_11"/>
<evidence type="ECO:0000256" key="1">
    <source>
        <dbReference type="ARBA" id="ARBA00012552"/>
    </source>
</evidence>
<gene>
    <name evidence="8" type="ordered locus">Snas_3582</name>
</gene>
<dbReference type="RefSeq" id="WP_013018814.1">
    <property type="nucleotide sequence ID" value="NC_013947.1"/>
</dbReference>
<dbReference type="InterPro" id="IPR054712">
    <property type="entry name" value="Cas3-like_dom"/>
</dbReference>
<dbReference type="GO" id="GO:0003723">
    <property type="term" value="F:RNA binding"/>
    <property type="evidence" value="ECO:0007669"/>
    <property type="project" value="TreeGrafter"/>
</dbReference>
<dbReference type="InterPro" id="IPR027417">
    <property type="entry name" value="P-loop_NTPase"/>
</dbReference>